<dbReference type="SUPFAM" id="SSF55729">
    <property type="entry name" value="Acyl-CoA N-acyltransferases (Nat)"/>
    <property type="match status" value="1"/>
</dbReference>
<evidence type="ECO:0000313" key="4">
    <source>
        <dbReference type="Proteomes" id="UP000326678"/>
    </source>
</evidence>
<proteinExistence type="predicted"/>
<evidence type="ECO:0000313" key="3">
    <source>
        <dbReference type="EMBL" id="QFS45780.1"/>
    </source>
</evidence>
<dbReference type="PROSITE" id="PS51186">
    <property type="entry name" value="GNAT"/>
    <property type="match status" value="1"/>
</dbReference>
<gene>
    <name evidence="3" type="ORF">GXM_03257</name>
</gene>
<dbReference type="KEGG" id="nsh:GXM_03257"/>
<organism evidence="3 4">
    <name type="scientific">Nostoc sphaeroides CCNUC1</name>
    <dbReference type="NCBI Taxonomy" id="2653204"/>
    <lineage>
        <taxon>Bacteria</taxon>
        <taxon>Bacillati</taxon>
        <taxon>Cyanobacteriota</taxon>
        <taxon>Cyanophyceae</taxon>
        <taxon>Nostocales</taxon>
        <taxon>Nostocaceae</taxon>
        <taxon>Nostoc</taxon>
    </lineage>
</organism>
<dbReference type="InterPro" id="IPR016181">
    <property type="entry name" value="Acyl_CoA_acyltransferase"/>
</dbReference>
<dbReference type="Pfam" id="PF13523">
    <property type="entry name" value="Acetyltransf_8"/>
    <property type="match status" value="1"/>
</dbReference>
<protein>
    <submittedName>
        <fullName evidence="3">AacA, aminoglycoside 6'-N-acetyltransferase</fullName>
    </submittedName>
</protein>
<keyword evidence="4" id="KW-1185">Reference proteome</keyword>
<dbReference type="PANTHER" id="PTHR31438:SF1">
    <property type="entry name" value="LYSINE N-ACYLTRANSFERASE C17G9.06C-RELATED"/>
    <property type="match status" value="1"/>
</dbReference>
<reference evidence="3 4" key="1">
    <citation type="submission" date="2019-10" db="EMBL/GenBank/DDBJ databases">
        <title>Genomic and transcriptomic insights into the perfect genentic adaptation of a filamentous nitrogen-fixing cyanobacterium to rice fields.</title>
        <authorList>
            <person name="Chen Z."/>
        </authorList>
    </citation>
    <scope>NUCLEOTIDE SEQUENCE [LARGE SCALE GENOMIC DNA]</scope>
    <source>
        <strain evidence="3">CCNUC1</strain>
    </source>
</reference>
<dbReference type="GO" id="GO:0016410">
    <property type="term" value="F:N-acyltransferase activity"/>
    <property type="evidence" value="ECO:0007669"/>
    <property type="project" value="TreeGrafter"/>
</dbReference>
<name>A0A5P8VZE2_9NOSO</name>
<evidence type="ECO:0000259" key="2">
    <source>
        <dbReference type="PROSITE" id="PS51186"/>
    </source>
</evidence>
<keyword evidence="1" id="KW-0046">Antibiotic resistance</keyword>
<keyword evidence="3" id="KW-0808">Transferase</keyword>
<dbReference type="Proteomes" id="UP000326678">
    <property type="component" value="Chromosome Gxm1"/>
</dbReference>
<feature type="domain" description="N-acetyltransferase" evidence="2">
    <location>
        <begin position="8"/>
        <end position="186"/>
    </location>
</feature>
<sequence>MLIEQDEIAIRLMQDEIYDYQLMAKWLTDAQVLKFYEGRDNPFDLERIIETYKPMIKGDDPVVPCLFYYQNIPIGYLQYCALNDLSQTDRQLYHLDQTDRVYGIDLFIGETDYWNKGIGTKILLAIISYLFEQRQAHKIVIDPHVDNPRAIRCYEKSGFVKVKLLPAHELHEGKYSDCWLMAIDQKNPLHS</sequence>
<dbReference type="AlphaFoldDB" id="A0A5P8VZE2"/>
<dbReference type="RefSeq" id="WP_118168707.1">
    <property type="nucleotide sequence ID" value="NZ_CP045226.1"/>
</dbReference>
<dbReference type="PANTHER" id="PTHR31438">
    <property type="entry name" value="LYSINE N-ACYLTRANSFERASE C17G9.06C-RELATED"/>
    <property type="match status" value="1"/>
</dbReference>
<dbReference type="InterPro" id="IPR000182">
    <property type="entry name" value="GNAT_dom"/>
</dbReference>
<evidence type="ECO:0000256" key="1">
    <source>
        <dbReference type="ARBA" id="ARBA00023251"/>
    </source>
</evidence>
<accession>A0A5P8VZE2</accession>
<dbReference type="GO" id="GO:0046677">
    <property type="term" value="P:response to antibiotic"/>
    <property type="evidence" value="ECO:0007669"/>
    <property type="project" value="UniProtKB-KW"/>
</dbReference>
<dbReference type="EMBL" id="CP045226">
    <property type="protein sequence ID" value="QFS45780.1"/>
    <property type="molecule type" value="Genomic_DNA"/>
</dbReference>
<dbReference type="Gene3D" id="3.40.630.30">
    <property type="match status" value="1"/>
</dbReference>